<feature type="transmembrane region" description="Helical" evidence="5">
    <location>
        <begin position="216"/>
        <end position="238"/>
    </location>
</feature>
<dbReference type="EMBL" id="VMSD01000016">
    <property type="protein sequence ID" value="KAF0835843.1"/>
    <property type="molecule type" value="Genomic_DNA"/>
</dbReference>
<sequence length="364" mass="36989">MIATLTTRWTLFVPILAALVLAATWGRDIPGVVVAVVSAVLVGAVLSAVYHAEVVAHRVGEPYGALILAVAVTVIEVALIVTMMISGGDKAASLARDTVFAAVMITCNGIFGLVLLVGALRRRIAVFNPEGTGAALATVATLATLSLVLPTFTTSKPGPEFSPAQLAFAAVASLALYGLFVMVQTVRHPDDFLPVEASGAIDEDEEVHGDEPTNRAALISLGLLVLALMCVVGLAKVVSPALEAGIASAGLPQAAVGVVIAMLVLLPETLAAVNSARRNQVQIGLNLALGSAMASIGLTIPVIAIATIWLSGPLVLGLGATQMVLLALTVVVGTLTVVPGRATLLQGGVHLALFAAFVFLAASP</sequence>
<name>A0ABQ6YEU3_9NOCA</name>
<comment type="subcellular location">
    <subcellularLocation>
        <location evidence="1">Membrane</location>
        <topology evidence="1">Multi-pass membrane protein</topology>
    </subcellularLocation>
</comment>
<evidence type="ECO:0000313" key="7">
    <source>
        <dbReference type="EMBL" id="KAF0835843.1"/>
    </source>
</evidence>
<dbReference type="PANTHER" id="PTHR37958">
    <property type="entry name" value="SODIUM-POTASSIUM/PROTON ANTIPORTER CHAA"/>
    <property type="match status" value="1"/>
</dbReference>
<evidence type="ECO:0000256" key="3">
    <source>
        <dbReference type="ARBA" id="ARBA00022989"/>
    </source>
</evidence>
<feature type="transmembrane region" description="Helical" evidence="5">
    <location>
        <begin position="164"/>
        <end position="183"/>
    </location>
</feature>
<feature type="transmembrane region" description="Helical" evidence="5">
    <location>
        <begin position="287"/>
        <end position="310"/>
    </location>
</feature>
<proteinExistence type="predicted"/>
<evidence type="ECO:0000256" key="1">
    <source>
        <dbReference type="ARBA" id="ARBA00004141"/>
    </source>
</evidence>
<feature type="transmembrane region" description="Helical" evidence="5">
    <location>
        <begin position="32"/>
        <end position="51"/>
    </location>
</feature>
<dbReference type="RefSeq" id="WP_157102199.1">
    <property type="nucleotide sequence ID" value="NZ_VMSD01000016.1"/>
</dbReference>
<feature type="transmembrane region" description="Helical" evidence="5">
    <location>
        <begin position="344"/>
        <end position="362"/>
    </location>
</feature>
<gene>
    <name evidence="7" type="ORF">FNL39_11647</name>
</gene>
<comment type="caution">
    <text evidence="7">The sequence shown here is derived from an EMBL/GenBank/DDBJ whole genome shotgun (WGS) entry which is preliminary data.</text>
</comment>
<keyword evidence="8" id="KW-1185">Reference proteome</keyword>
<feature type="transmembrane region" description="Helical" evidence="5">
    <location>
        <begin position="244"/>
        <end position="266"/>
    </location>
</feature>
<dbReference type="Proteomes" id="UP000798951">
    <property type="component" value="Unassembled WGS sequence"/>
</dbReference>
<dbReference type="InterPro" id="IPR052946">
    <property type="entry name" value="Alkaline_pH_Ca-Antiporter"/>
</dbReference>
<reference evidence="7 8" key="1">
    <citation type="submission" date="2019-07" db="EMBL/GenBank/DDBJ databases">
        <title>Genomic Encyclopedia of Type Strains, Phase IV (KMG-IV): sequencing the most valuable type-strain genomes for metagenomic binning, comparative biology and taxonomic classification.</title>
        <authorList>
            <person name="Goeker M."/>
        </authorList>
    </citation>
    <scope>NUCLEOTIDE SEQUENCE [LARGE SCALE GENOMIC DNA]</scope>
    <source>
        <strain evidence="7 8">DSM 44831</strain>
    </source>
</reference>
<accession>A0ABQ6YEU3</accession>
<dbReference type="InterPro" id="IPR004837">
    <property type="entry name" value="NaCa_Exmemb"/>
</dbReference>
<evidence type="ECO:0000313" key="8">
    <source>
        <dbReference type="Proteomes" id="UP000798951"/>
    </source>
</evidence>
<dbReference type="PRINTS" id="PR00173">
    <property type="entry name" value="EDTRNSPORT"/>
</dbReference>
<evidence type="ECO:0000256" key="4">
    <source>
        <dbReference type="ARBA" id="ARBA00023136"/>
    </source>
</evidence>
<organism evidence="7 8">
    <name type="scientific">Nocardia caishijiensis</name>
    <dbReference type="NCBI Taxonomy" id="184756"/>
    <lineage>
        <taxon>Bacteria</taxon>
        <taxon>Bacillati</taxon>
        <taxon>Actinomycetota</taxon>
        <taxon>Actinomycetes</taxon>
        <taxon>Mycobacteriales</taxon>
        <taxon>Nocardiaceae</taxon>
        <taxon>Nocardia</taxon>
    </lineage>
</organism>
<feature type="domain" description="Sodium/calcium exchanger membrane region" evidence="6">
    <location>
        <begin position="220"/>
        <end position="360"/>
    </location>
</feature>
<evidence type="ECO:0000256" key="2">
    <source>
        <dbReference type="ARBA" id="ARBA00022692"/>
    </source>
</evidence>
<dbReference type="PANTHER" id="PTHR37958:SF1">
    <property type="entry name" value="SODIUM-POTASSIUM_PROTON ANTIPORTER CHAA"/>
    <property type="match status" value="1"/>
</dbReference>
<dbReference type="Pfam" id="PF01699">
    <property type="entry name" value="Na_Ca_ex"/>
    <property type="match status" value="2"/>
</dbReference>
<keyword evidence="2 5" id="KW-0812">Transmembrane</keyword>
<keyword evidence="4 5" id="KW-0472">Membrane</keyword>
<feature type="transmembrane region" description="Helical" evidence="5">
    <location>
        <begin position="316"/>
        <end position="337"/>
    </location>
</feature>
<evidence type="ECO:0000259" key="6">
    <source>
        <dbReference type="Pfam" id="PF01699"/>
    </source>
</evidence>
<evidence type="ECO:0000256" key="5">
    <source>
        <dbReference type="SAM" id="Phobius"/>
    </source>
</evidence>
<feature type="transmembrane region" description="Helical" evidence="5">
    <location>
        <begin position="132"/>
        <end position="152"/>
    </location>
</feature>
<protein>
    <submittedName>
        <fullName evidence="7">Ca2+:H+ antiporter</fullName>
    </submittedName>
</protein>
<keyword evidence="3 5" id="KW-1133">Transmembrane helix</keyword>
<feature type="transmembrane region" description="Helical" evidence="5">
    <location>
        <begin position="63"/>
        <end position="87"/>
    </location>
</feature>
<feature type="domain" description="Sodium/calcium exchanger membrane region" evidence="6">
    <location>
        <begin position="32"/>
        <end position="185"/>
    </location>
</feature>
<feature type="transmembrane region" description="Helical" evidence="5">
    <location>
        <begin position="99"/>
        <end position="120"/>
    </location>
</feature>